<dbReference type="Proteomes" id="UP000059680">
    <property type="component" value="Chromosome 7"/>
</dbReference>
<gene>
    <name evidence="1" type="ordered locus">Os07g0550525</name>
    <name evidence="1" type="ORF">OSNPB_070550525</name>
</gene>
<reference evidence="1 2" key="3">
    <citation type="journal article" date="2013" name="Rice">
        <title>Improvement of the Oryza sativa Nipponbare reference genome using next generation sequence and optical map data.</title>
        <authorList>
            <person name="Kawahara Y."/>
            <person name="de la Bastide M."/>
            <person name="Hamilton J.P."/>
            <person name="Kanamori H."/>
            <person name="McCombie W.R."/>
            <person name="Ouyang S."/>
            <person name="Schwartz D.C."/>
            <person name="Tanaka T."/>
            <person name="Wu J."/>
            <person name="Zhou S."/>
            <person name="Childs K.L."/>
            <person name="Davidson R.M."/>
            <person name="Lin H."/>
            <person name="Quesada-Ocampo L."/>
            <person name="Vaillancourt B."/>
            <person name="Sakai H."/>
            <person name="Lee S.S."/>
            <person name="Kim J."/>
            <person name="Numa H."/>
            <person name="Itoh T."/>
            <person name="Buell C.R."/>
            <person name="Matsumoto T."/>
        </authorList>
    </citation>
    <scope>NUCLEOTIDE SEQUENCE [LARGE SCALE GENOMIC DNA]</scope>
    <source>
        <strain evidence="2">cv. Nipponbare</strain>
    </source>
</reference>
<accession>A0A0P0X831</accession>
<dbReference type="InParanoid" id="A0A0P0X831"/>
<evidence type="ECO:0000313" key="1">
    <source>
        <dbReference type="EMBL" id="BAT02044.1"/>
    </source>
</evidence>
<dbReference type="AlphaFoldDB" id="A0A0P0X831"/>
<keyword evidence="2" id="KW-1185">Reference proteome</keyword>
<sequence length="110" mass="12067">MSLYHIPKNLAAVVEPGGVKNPSSKTPPAETSFWPSARDELARMLSLAEAAREKKKKRKRGANGRMALAAAMAIVTMWRPKAPRTHTAPTKMGEKNFKTAPCFSWNTCAN</sequence>
<reference evidence="2" key="1">
    <citation type="journal article" date="2005" name="Nature">
        <title>The map-based sequence of the rice genome.</title>
        <authorList>
            <consortium name="International rice genome sequencing project (IRGSP)"/>
            <person name="Matsumoto T."/>
            <person name="Wu J."/>
            <person name="Kanamori H."/>
            <person name="Katayose Y."/>
            <person name="Fujisawa M."/>
            <person name="Namiki N."/>
            <person name="Mizuno H."/>
            <person name="Yamamoto K."/>
            <person name="Antonio B.A."/>
            <person name="Baba T."/>
            <person name="Sakata K."/>
            <person name="Nagamura Y."/>
            <person name="Aoki H."/>
            <person name="Arikawa K."/>
            <person name="Arita K."/>
            <person name="Bito T."/>
            <person name="Chiden Y."/>
            <person name="Fujitsuka N."/>
            <person name="Fukunaka R."/>
            <person name="Hamada M."/>
            <person name="Harada C."/>
            <person name="Hayashi A."/>
            <person name="Hijishita S."/>
            <person name="Honda M."/>
            <person name="Hosokawa S."/>
            <person name="Ichikawa Y."/>
            <person name="Idonuma A."/>
            <person name="Iijima M."/>
            <person name="Ikeda M."/>
            <person name="Ikeno M."/>
            <person name="Ito K."/>
            <person name="Ito S."/>
            <person name="Ito T."/>
            <person name="Ito Y."/>
            <person name="Ito Y."/>
            <person name="Iwabuchi A."/>
            <person name="Kamiya K."/>
            <person name="Karasawa W."/>
            <person name="Kurita K."/>
            <person name="Katagiri S."/>
            <person name="Kikuta A."/>
            <person name="Kobayashi H."/>
            <person name="Kobayashi N."/>
            <person name="Machita K."/>
            <person name="Maehara T."/>
            <person name="Masukawa M."/>
            <person name="Mizubayashi T."/>
            <person name="Mukai Y."/>
            <person name="Nagasaki H."/>
            <person name="Nagata Y."/>
            <person name="Naito S."/>
            <person name="Nakashima M."/>
            <person name="Nakama Y."/>
            <person name="Nakamichi Y."/>
            <person name="Nakamura M."/>
            <person name="Meguro A."/>
            <person name="Negishi M."/>
            <person name="Ohta I."/>
            <person name="Ohta T."/>
            <person name="Okamoto M."/>
            <person name="Ono N."/>
            <person name="Saji S."/>
            <person name="Sakaguchi M."/>
            <person name="Sakai K."/>
            <person name="Shibata M."/>
            <person name="Shimokawa T."/>
            <person name="Song J."/>
            <person name="Takazaki Y."/>
            <person name="Terasawa K."/>
            <person name="Tsugane M."/>
            <person name="Tsuji K."/>
            <person name="Ueda S."/>
            <person name="Waki K."/>
            <person name="Yamagata H."/>
            <person name="Yamamoto M."/>
            <person name="Yamamoto S."/>
            <person name="Yamane H."/>
            <person name="Yoshiki S."/>
            <person name="Yoshihara R."/>
            <person name="Yukawa K."/>
            <person name="Zhong H."/>
            <person name="Yano M."/>
            <person name="Yuan Q."/>
            <person name="Ouyang S."/>
            <person name="Liu J."/>
            <person name="Jones K.M."/>
            <person name="Gansberger K."/>
            <person name="Moffat K."/>
            <person name="Hill J."/>
            <person name="Bera J."/>
            <person name="Fadrosh D."/>
            <person name="Jin S."/>
            <person name="Johri S."/>
            <person name="Kim M."/>
            <person name="Overton L."/>
            <person name="Reardon M."/>
            <person name="Tsitrin T."/>
            <person name="Vuong H."/>
            <person name="Weaver B."/>
            <person name="Ciecko A."/>
            <person name="Tallon L."/>
            <person name="Jackson J."/>
            <person name="Pai G."/>
            <person name="Aken S.V."/>
            <person name="Utterback T."/>
            <person name="Reidmuller S."/>
            <person name="Feldblyum T."/>
            <person name="Hsiao J."/>
            <person name="Zismann V."/>
            <person name="Iobst S."/>
            <person name="de Vazeille A.R."/>
            <person name="Buell C.R."/>
            <person name="Ying K."/>
            <person name="Li Y."/>
            <person name="Lu T."/>
            <person name="Huang Y."/>
            <person name="Zhao Q."/>
            <person name="Feng Q."/>
            <person name="Zhang L."/>
            <person name="Zhu J."/>
            <person name="Weng Q."/>
            <person name="Mu J."/>
            <person name="Lu Y."/>
            <person name="Fan D."/>
            <person name="Liu Y."/>
            <person name="Guan J."/>
            <person name="Zhang Y."/>
            <person name="Yu S."/>
            <person name="Liu X."/>
            <person name="Zhang Y."/>
            <person name="Hong G."/>
            <person name="Han B."/>
            <person name="Choisne N."/>
            <person name="Demange N."/>
            <person name="Orjeda G."/>
            <person name="Samain S."/>
            <person name="Cattolico L."/>
            <person name="Pelletier E."/>
            <person name="Couloux A."/>
            <person name="Segurens B."/>
            <person name="Wincker P."/>
            <person name="D'Hont A."/>
            <person name="Scarpelli C."/>
            <person name="Weissenbach J."/>
            <person name="Salanoubat M."/>
            <person name="Quetier F."/>
            <person name="Yu Y."/>
            <person name="Kim H.R."/>
            <person name="Rambo T."/>
            <person name="Currie J."/>
            <person name="Collura K."/>
            <person name="Luo M."/>
            <person name="Yang T."/>
            <person name="Ammiraju J.S.S."/>
            <person name="Engler F."/>
            <person name="Soderlund C."/>
            <person name="Wing R.A."/>
            <person name="Palmer L.E."/>
            <person name="de la Bastide M."/>
            <person name="Spiegel L."/>
            <person name="Nascimento L."/>
            <person name="Zutavern T."/>
            <person name="O'Shaughnessy A."/>
            <person name="Dike S."/>
            <person name="Dedhia N."/>
            <person name="Preston R."/>
            <person name="Balija V."/>
            <person name="McCombie W.R."/>
            <person name="Chow T."/>
            <person name="Chen H."/>
            <person name="Chung M."/>
            <person name="Chen C."/>
            <person name="Shaw J."/>
            <person name="Wu H."/>
            <person name="Hsiao K."/>
            <person name="Chao Y."/>
            <person name="Chu M."/>
            <person name="Cheng C."/>
            <person name="Hour A."/>
            <person name="Lee P."/>
            <person name="Lin S."/>
            <person name="Lin Y."/>
            <person name="Liou J."/>
            <person name="Liu S."/>
            <person name="Hsing Y."/>
            <person name="Raghuvanshi S."/>
            <person name="Mohanty A."/>
            <person name="Bharti A.K."/>
            <person name="Gaur A."/>
            <person name="Gupta V."/>
            <person name="Kumar D."/>
            <person name="Ravi V."/>
            <person name="Vij S."/>
            <person name="Kapur A."/>
            <person name="Khurana P."/>
            <person name="Khurana P."/>
            <person name="Khurana J.P."/>
            <person name="Tyagi A.K."/>
            <person name="Gaikwad K."/>
            <person name="Singh A."/>
            <person name="Dalal V."/>
            <person name="Srivastava S."/>
            <person name="Dixit A."/>
            <person name="Pal A.K."/>
            <person name="Ghazi I.A."/>
            <person name="Yadav M."/>
            <person name="Pandit A."/>
            <person name="Bhargava A."/>
            <person name="Sureshbabu K."/>
            <person name="Batra K."/>
            <person name="Sharma T.R."/>
            <person name="Mohapatra T."/>
            <person name="Singh N.K."/>
            <person name="Messing J."/>
            <person name="Nelson A.B."/>
            <person name="Fuks G."/>
            <person name="Kavchok S."/>
            <person name="Keizer G."/>
            <person name="Linton E."/>
            <person name="Llaca V."/>
            <person name="Song R."/>
            <person name="Tanyolac B."/>
            <person name="Young S."/>
            <person name="Ho-Il K."/>
            <person name="Hahn J.H."/>
            <person name="Sangsakoo G."/>
            <person name="Vanavichit A."/>
            <person name="de Mattos Luiz.A.T."/>
            <person name="Zimmer P.D."/>
            <person name="Malone G."/>
            <person name="Dellagostin O."/>
            <person name="de Oliveira A.C."/>
            <person name="Bevan M."/>
            <person name="Bancroft I."/>
            <person name="Minx P."/>
            <person name="Cordum H."/>
            <person name="Wilson R."/>
            <person name="Cheng Z."/>
            <person name="Jin W."/>
            <person name="Jiang J."/>
            <person name="Leong S.A."/>
            <person name="Iwama H."/>
            <person name="Gojobori T."/>
            <person name="Itoh T."/>
            <person name="Niimura Y."/>
            <person name="Fujii Y."/>
            <person name="Habara T."/>
            <person name="Sakai H."/>
            <person name="Sato Y."/>
            <person name="Wilson G."/>
            <person name="Kumar K."/>
            <person name="McCouch S."/>
            <person name="Juretic N."/>
            <person name="Hoen D."/>
            <person name="Wright S."/>
            <person name="Bruskiewich R."/>
            <person name="Bureau T."/>
            <person name="Miyao A."/>
            <person name="Hirochika H."/>
            <person name="Nishikawa T."/>
            <person name="Kadowaki K."/>
            <person name="Sugiura M."/>
            <person name="Burr B."/>
            <person name="Sasaki T."/>
        </authorList>
    </citation>
    <scope>NUCLEOTIDE SEQUENCE [LARGE SCALE GENOMIC DNA]</scope>
    <source>
        <strain evidence="2">cv. Nipponbare</strain>
    </source>
</reference>
<organism evidence="1 2">
    <name type="scientific">Oryza sativa subsp. japonica</name>
    <name type="common">Rice</name>
    <dbReference type="NCBI Taxonomy" id="39947"/>
    <lineage>
        <taxon>Eukaryota</taxon>
        <taxon>Viridiplantae</taxon>
        <taxon>Streptophyta</taxon>
        <taxon>Embryophyta</taxon>
        <taxon>Tracheophyta</taxon>
        <taxon>Spermatophyta</taxon>
        <taxon>Magnoliopsida</taxon>
        <taxon>Liliopsida</taxon>
        <taxon>Poales</taxon>
        <taxon>Poaceae</taxon>
        <taxon>BOP clade</taxon>
        <taxon>Oryzoideae</taxon>
        <taxon>Oryzeae</taxon>
        <taxon>Oryzinae</taxon>
        <taxon>Oryza</taxon>
        <taxon>Oryza sativa</taxon>
    </lineage>
</organism>
<proteinExistence type="predicted"/>
<dbReference type="EMBL" id="AP014963">
    <property type="protein sequence ID" value="BAT02044.1"/>
    <property type="molecule type" value="Genomic_DNA"/>
</dbReference>
<evidence type="ECO:0000313" key="2">
    <source>
        <dbReference type="Proteomes" id="UP000059680"/>
    </source>
</evidence>
<name>A0A0P0X831_ORYSJ</name>
<dbReference type="PaxDb" id="39947-A0A0P0X831"/>
<protein>
    <submittedName>
        <fullName evidence="1">Os07g0550525 protein</fullName>
    </submittedName>
</protein>
<reference evidence="1 2" key="2">
    <citation type="journal article" date="2013" name="Plant Cell Physiol.">
        <title>Rice Annotation Project Database (RAP-DB): an integrative and interactive database for rice genomics.</title>
        <authorList>
            <person name="Sakai H."/>
            <person name="Lee S.S."/>
            <person name="Tanaka T."/>
            <person name="Numa H."/>
            <person name="Kim J."/>
            <person name="Kawahara Y."/>
            <person name="Wakimoto H."/>
            <person name="Yang C.C."/>
            <person name="Iwamoto M."/>
            <person name="Abe T."/>
            <person name="Yamada Y."/>
            <person name="Muto A."/>
            <person name="Inokuchi H."/>
            <person name="Ikemura T."/>
            <person name="Matsumoto T."/>
            <person name="Sasaki T."/>
            <person name="Itoh T."/>
        </authorList>
    </citation>
    <scope>NUCLEOTIDE SEQUENCE [LARGE SCALE GENOMIC DNA]</scope>
    <source>
        <strain evidence="2">cv. Nipponbare</strain>
    </source>
</reference>